<name>A0A6V7H820_9HYME</name>
<comment type="caution">
    <text evidence="1">The sequence shown here is derived from an EMBL/GenBank/DDBJ whole genome shotgun (WGS) entry which is preliminary data.</text>
</comment>
<sequence length="40" mass="4725">NGVHHKLKNQFVSSITLYALIVFVTRRMKYKENTLFNANK</sequence>
<dbReference type="EMBL" id="CAJDYZ010009141">
    <property type="protein sequence ID" value="CAD1476222.1"/>
    <property type="molecule type" value="Genomic_DNA"/>
</dbReference>
<organism evidence="1 2">
    <name type="scientific">Heterotrigona itama</name>
    <dbReference type="NCBI Taxonomy" id="395501"/>
    <lineage>
        <taxon>Eukaryota</taxon>
        <taxon>Metazoa</taxon>
        <taxon>Ecdysozoa</taxon>
        <taxon>Arthropoda</taxon>
        <taxon>Hexapoda</taxon>
        <taxon>Insecta</taxon>
        <taxon>Pterygota</taxon>
        <taxon>Neoptera</taxon>
        <taxon>Endopterygota</taxon>
        <taxon>Hymenoptera</taxon>
        <taxon>Apocrita</taxon>
        <taxon>Aculeata</taxon>
        <taxon>Apoidea</taxon>
        <taxon>Anthophila</taxon>
        <taxon>Apidae</taxon>
        <taxon>Heterotrigona</taxon>
    </lineage>
</organism>
<reference evidence="1" key="1">
    <citation type="submission" date="2020-07" db="EMBL/GenBank/DDBJ databases">
        <authorList>
            <person name="Nazaruddin N."/>
        </authorList>
    </citation>
    <scope>NUCLEOTIDE SEQUENCE</scope>
</reference>
<gene>
    <name evidence="1" type="ORF">MHI_LOCUS628252</name>
</gene>
<accession>A0A6V7H820</accession>
<evidence type="ECO:0000313" key="1">
    <source>
        <dbReference type="EMBL" id="CAD1476222.1"/>
    </source>
</evidence>
<evidence type="ECO:0000313" key="2">
    <source>
        <dbReference type="Proteomes" id="UP000752696"/>
    </source>
</evidence>
<dbReference type="Proteomes" id="UP000752696">
    <property type="component" value="Unassembled WGS sequence"/>
</dbReference>
<proteinExistence type="predicted"/>
<feature type="non-terminal residue" evidence="1">
    <location>
        <position position="1"/>
    </location>
</feature>
<keyword evidence="2" id="KW-1185">Reference proteome</keyword>
<protein>
    <submittedName>
        <fullName evidence="1">Uncharacterized protein</fullName>
    </submittedName>
</protein>
<dbReference type="AlphaFoldDB" id="A0A6V7H820"/>